<keyword evidence="3" id="KW-0347">Helicase</keyword>
<dbReference type="InterPro" id="IPR027417">
    <property type="entry name" value="P-loop_NTPase"/>
</dbReference>
<dbReference type="SUPFAM" id="SSF52540">
    <property type="entry name" value="P-loop containing nucleoside triphosphate hydrolases"/>
    <property type="match status" value="1"/>
</dbReference>
<dbReference type="GO" id="GO:0000725">
    <property type="term" value="P:recombinational repair"/>
    <property type="evidence" value="ECO:0007669"/>
    <property type="project" value="TreeGrafter"/>
</dbReference>
<comment type="caution">
    <text evidence="6">The sequence shown here is derived from an EMBL/GenBank/DDBJ whole genome shotgun (WGS) entry which is preliminary data.</text>
</comment>
<evidence type="ECO:0000313" key="6">
    <source>
        <dbReference type="EMBL" id="HGV97989.1"/>
    </source>
</evidence>
<evidence type="ECO:0000256" key="1">
    <source>
        <dbReference type="ARBA" id="ARBA00022741"/>
    </source>
</evidence>
<dbReference type="EMBL" id="DTGZ01000127">
    <property type="protein sequence ID" value="HGV97989.1"/>
    <property type="molecule type" value="Genomic_DNA"/>
</dbReference>
<evidence type="ECO:0000256" key="3">
    <source>
        <dbReference type="ARBA" id="ARBA00022806"/>
    </source>
</evidence>
<dbReference type="Gene3D" id="3.40.50.300">
    <property type="entry name" value="P-loop containing nucleotide triphosphate hydrolases"/>
    <property type="match status" value="1"/>
</dbReference>
<keyword evidence="4" id="KW-0067">ATP-binding</keyword>
<dbReference type="InterPro" id="IPR000212">
    <property type="entry name" value="DNA_helicase_UvrD/REP"/>
</dbReference>
<feature type="domain" description="UvrD-like helicase ATP-binding" evidence="5">
    <location>
        <begin position="6"/>
        <end position="63"/>
    </location>
</feature>
<dbReference type="GO" id="GO:0016787">
    <property type="term" value="F:hydrolase activity"/>
    <property type="evidence" value="ECO:0007669"/>
    <property type="project" value="UniProtKB-KW"/>
</dbReference>
<dbReference type="GO" id="GO:0005829">
    <property type="term" value="C:cytosol"/>
    <property type="evidence" value="ECO:0007669"/>
    <property type="project" value="TreeGrafter"/>
</dbReference>
<dbReference type="PANTHER" id="PTHR11070:SF2">
    <property type="entry name" value="ATP-DEPENDENT DNA HELICASE SRS2"/>
    <property type="match status" value="1"/>
</dbReference>
<evidence type="ECO:0000256" key="4">
    <source>
        <dbReference type="ARBA" id="ARBA00022840"/>
    </source>
</evidence>
<dbReference type="GO" id="GO:0033202">
    <property type="term" value="C:DNA helicase complex"/>
    <property type="evidence" value="ECO:0007669"/>
    <property type="project" value="TreeGrafter"/>
</dbReference>
<name>A0A7C4TIV3_UNCW3</name>
<reference evidence="6" key="1">
    <citation type="journal article" date="2020" name="mSystems">
        <title>Genome- and Community-Level Interaction Insights into Carbon Utilization and Element Cycling Functions of Hydrothermarchaeota in Hydrothermal Sediment.</title>
        <authorList>
            <person name="Zhou Z."/>
            <person name="Liu Y."/>
            <person name="Xu W."/>
            <person name="Pan J."/>
            <person name="Luo Z.H."/>
            <person name="Li M."/>
        </authorList>
    </citation>
    <scope>NUCLEOTIDE SEQUENCE [LARGE SCALE GENOMIC DNA]</scope>
    <source>
        <strain evidence="6">SpSt-774</strain>
    </source>
</reference>
<organism evidence="6">
    <name type="scientific">candidate division WOR-3 bacterium</name>
    <dbReference type="NCBI Taxonomy" id="2052148"/>
    <lineage>
        <taxon>Bacteria</taxon>
        <taxon>Bacteria division WOR-3</taxon>
    </lineage>
</organism>
<dbReference type="AlphaFoldDB" id="A0A7C4TIV3"/>
<accession>A0A7C4TIV3</accession>
<evidence type="ECO:0000256" key="2">
    <source>
        <dbReference type="ARBA" id="ARBA00022801"/>
    </source>
</evidence>
<protein>
    <recommendedName>
        <fullName evidence="5">UvrD-like helicase ATP-binding domain-containing protein</fullName>
    </recommendedName>
</protein>
<dbReference type="InterPro" id="IPR014016">
    <property type="entry name" value="UvrD-like_ATP-bd"/>
</dbReference>
<keyword evidence="2" id="KW-0378">Hydrolase</keyword>
<dbReference type="GO" id="GO:0005524">
    <property type="term" value="F:ATP binding"/>
    <property type="evidence" value="ECO:0007669"/>
    <property type="project" value="UniProtKB-KW"/>
</dbReference>
<dbReference type="Pfam" id="PF00580">
    <property type="entry name" value="UvrD-helicase"/>
    <property type="match status" value="1"/>
</dbReference>
<dbReference type="GO" id="GO:0043138">
    <property type="term" value="F:3'-5' DNA helicase activity"/>
    <property type="evidence" value="ECO:0007669"/>
    <property type="project" value="TreeGrafter"/>
</dbReference>
<proteinExistence type="predicted"/>
<sequence>MGDINNIALISAAGSGKTHALTKRFLYLLLHKNNYPLNSIYAITFTKAAAYEMKSRIIDYLNVLSTGVITSEREKDVFEYFSGVFPGVEINKIAEEKKIISSTIYQI</sequence>
<dbReference type="PANTHER" id="PTHR11070">
    <property type="entry name" value="UVRD / RECB / PCRA DNA HELICASE FAMILY MEMBER"/>
    <property type="match status" value="1"/>
</dbReference>
<dbReference type="GO" id="GO:0003677">
    <property type="term" value="F:DNA binding"/>
    <property type="evidence" value="ECO:0007669"/>
    <property type="project" value="InterPro"/>
</dbReference>
<gene>
    <name evidence="6" type="ORF">ENV60_06805</name>
</gene>
<keyword evidence="1" id="KW-0547">Nucleotide-binding</keyword>
<evidence type="ECO:0000259" key="5">
    <source>
        <dbReference type="Pfam" id="PF00580"/>
    </source>
</evidence>